<evidence type="ECO:0000256" key="4">
    <source>
        <dbReference type="ARBA" id="ARBA00022806"/>
    </source>
</evidence>
<dbReference type="SMART" id="SM00487">
    <property type="entry name" value="DEXDc"/>
    <property type="match status" value="1"/>
</dbReference>
<feature type="compositionally biased region" description="Basic and acidic residues" evidence="10">
    <location>
        <begin position="468"/>
        <end position="522"/>
    </location>
</feature>
<dbReference type="Proteomes" id="UP000033066">
    <property type="component" value="Chromosome"/>
</dbReference>
<evidence type="ECO:0000313" key="14">
    <source>
        <dbReference type="Proteomes" id="UP000033066"/>
    </source>
</evidence>
<dbReference type="CDD" id="cd17926">
    <property type="entry name" value="DEXHc_RE"/>
    <property type="match status" value="1"/>
</dbReference>
<keyword evidence="6" id="KW-0413">Isomerase</keyword>
<evidence type="ECO:0000259" key="12">
    <source>
        <dbReference type="PROSITE" id="PS51194"/>
    </source>
</evidence>
<dbReference type="InterPro" id="IPR001650">
    <property type="entry name" value="Helicase_C-like"/>
</dbReference>
<dbReference type="CDD" id="cd18789">
    <property type="entry name" value="SF2_C_XPB"/>
    <property type="match status" value="1"/>
</dbReference>
<dbReference type="GeneID" id="24787938"/>
<dbReference type="Gene3D" id="3.40.50.300">
    <property type="entry name" value="P-loop containing nucleotide triphosphate hydrolases"/>
    <property type="match status" value="2"/>
</dbReference>
<keyword evidence="3" id="KW-0378">Hydrolase</keyword>
<evidence type="ECO:0000256" key="6">
    <source>
        <dbReference type="ARBA" id="ARBA00023235"/>
    </source>
</evidence>
<name>A0A0E3WX64_METBA</name>
<evidence type="ECO:0000259" key="11">
    <source>
        <dbReference type="PROSITE" id="PS51192"/>
    </source>
</evidence>
<keyword evidence="2" id="KW-0547">Nucleotide-binding</keyword>
<dbReference type="EMBL" id="CP009517">
    <property type="protein sequence ID" value="AKB81050.1"/>
    <property type="molecule type" value="Genomic_DNA"/>
</dbReference>
<dbReference type="PANTHER" id="PTHR11274">
    <property type="entry name" value="RAD25/XP-B DNA REPAIR HELICASE"/>
    <property type="match status" value="1"/>
</dbReference>
<dbReference type="RefSeq" id="WP_230627717.1">
    <property type="nucleotide sequence ID" value="NZ_CP009517.1"/>
</dbReference>
<dbReference type="Gene3D" id="6.10.140.1180">
    <property type="match status" value="1"/>
</dbReference>
<organism evidence="13 14">
    <name type="scientific">Methanosarcina barkeri 3</name>
    <dbReference type="NCBI Taxonomy" id="1434107"/>
    <lineage>
        <taxon>Archaea</taxon>
        <taxon>Methanobacteriati</taxon>
        <taxon>Methanobacteriota</taxon>
        <taxon>Stenosarchaea group</taxon>
        <taxon>Methanomicrobia</taxon>
        <taxon>Methanosarcinales</taxon>
        <taxon>Methanosarcinaceae</taxon>
        <taxon>Methanosarcina</taxon>
    </lineage>
</organism>
<dbReference type="PROSITE" id="PS51192">
    <property type="entry name" value="HELICASE_ATP_BIND_1"/>
    <property type="match status" value="1"/>
</dbReference>
<evidence type="ECO:0000256" key="3">
    <source>
        <dbReference type="ARBA" id="ARBA00022801"/>
    </source>
</evidence>
<keyword evidence="4 13" id="KW-0347">Helicase</keyword>
<dbReference type="HOGENOM" id="CLU_008213_6_0_2"/>
<dbReference type="Gene3D" id="3.40.1170.30">
    <property type="match status" value="1"/>
</dbReference>
<evidence type="ECO:0000313" key="13">
    <source>
        <dbReference type="EMBL" id="AKB81050.1"/>
    </source>
</evidence>
<evidence type="ECO:0000256" key="9">
    <source>
        <dbReference type="ARBA" id="ARBA00048988"/>
    </source>
</evidence>
<dbReference type="GO" id="GO:0016787">
    <property type="term" value="F:hydrolase activity"/>
    <property type="evidence" value="ECO:0007669"/>
    <property type="project" value="UniProtKB-KW"/>
</dbReference>
<dbReference type="PANTHER" id="PTHR11274:SF0">
    <property type="entry name" value="GENERAL TRANSCRIPTION AND DNA REPAIR FACTOR IIH HELICASE SUBUNIT XPB"/>
    <property type="match status" value="1"/>
</dbReference>
<evidence type="ECO:0000256" key="7">
    <source>
        <dbReference type="ARBA" id="ARBA00034617"/>
    </source>
</evidence>
<dbReference type="InterPro" id="IPR014001">
    <property type="entry name" value="Helicase_ATP-bd"/>
</dbReference>
<dbReference type="GO" id="GO:0003677">
    <property type="term" value="F:DNA binding"/>
    <property type="evidence" value="ECO:0007669"/>
    <property type="project" value="InterPro"/>
</dbReference>
<comment type="catalytic activity">
    <reaction evidence="7">
        <text>Couples ATP hydrolysis with the unwinding of duplex DNA by translocating in the 3'-5' direction.</text>
        <dbReference type="EC" id="5.6.2.4"/>
    </reaction>
</comment>
<evidence type="ECO:0000256" key="1">
    <source>
        <dbReference type="ARBA" id="ARBA00006637"/>
    </source>
</evidence>
<feature type="region of interest" description="Disordered" evidence="10">
    <location>
        <begin position="441"/>
        <end position="531"/>
    </location>
</feature>
<proteinExistence type="inferred from homology"/>
<gene>
    <name evidence="13" type="ORF">MSBR3_0472</name>
</gene>
<evidence type="ECO:0000256" key="8">
    <source>
        <dbReference type="ARBA" id="ARBA00034808"/>
    </source>
</evidence>
<accession>A0A0E3WX64</accession>
<dbReference type="InterPro" id="IPR050615">
    <property type="entry name" value="ATP-dep_DNA_Helicase"/>
</dbReference>
<dbReference type="PATRIC" id="fig|1434107.4.peg.622"/>
<keyword evidence="5" id="KW-0067">ATP-binding</keyword>
<comment type="catalytic activity">
    <reaction evidence="9">
        <text>ATP + H2O = ADP + phosphate + H(+)</text>
        <dbReference type="Rhea" id="RHEA:13065"/>
        <dbReference type="ChEBI" id="CHEBI:15377"/>
        <dbReference type="ChEBI" id="CHEBI:15378"/>
        <dbReference type="ChEBI" id="CHEBI:30616"/>
        <dbReference type="ChEBI" id="CHEBI:43474"/>
        <dbReference type="ChEBI" id="CHEBI:456216"/>
        <dbReference type="EC" id="5.6.2.4"/>
    </reaction>
</comment>
<dbReference type="Pfam" id="PF16203">
    <property type="entry name" value="ERCC3_RAD25_C"/>
    <property type="match status" value="1"/>
</dbReference>
<dbReference type="KEGG" id="mbak:MSBR3_0472"/>
<dbReference type="STRING" id="1434107.MSBR3_0472"/>
<dbReference type="GO" id="GO:0043138">
    <property type="term" value="F:3'-5' DNA helicase activity"/>
    <property type="evidence" value="ECO:0007669"/>
    <property type="project" value="UniProtKB-EC"/>
</dbReference>
<dbReference type="Pfam" id="PF04851">
    <property type="entry name" value="ResIII"/>
    <property type="match status" value="1"/>
</dbReference>
<dbReference type="GO" id="GO:0005524">
    <property type="term" value="F:ATP binding"/>
    <property type="evidence" value="ECO:0007669"/>
    <property type="project" value="UniProtKB-KW"/>
</dbReference>
<dbReference type="InterPro" id="IPR040699">
    <property type="entry name" value="XPB_DRD"/>
</dbReference>
<protein>
    <recommendedName>
        <fullName evidence="8">DNA 3'-5' helicase</fullName>
        <ecNumber evidence="8">5.6.2.4</ecNumber>
    </recommendedName>
</protein>
<evidence type="ECO:0000256" key="2">
    <source>
        <dbReference type="ARBA" id="ARBA00022741"/>
    </source>
</evidence>
<dbReference type="Pfam" id="PF18458">
    <property type="entry name" value="XPB_DRD"/>
    <property type="match status" value="1"/>
</dbReference>
<dbReference type="SUPFAM" id="SSF52540">
    <property type="entry name" value="P-loop containing nucleoside triphosphate hydrolases"/>
    <property type="match status" value="2"/>
</dbReference>
<feature type="domain" description="Helicase ATP-binding" evidence="11">
    <location>
        <begin position="87"/>
        <end position="231"/>
    </location>
</feature>
<feature type="domain" description="Helicase C-terminal" evidence="12">
    <location>
        <begin position="321"/>
        <end position="468"/>
    </location>
</feature>
<dbReference type="InterPro" id="IPR032438">
    <property type="entry name" value="ERCC3_RAD25_C"/>
</dbReference>
<reference evidence="13" key="1">
    <citation type="submission" date="2014-07" db="EMBL/GenBank/DDBJ databases">
        <title>Methanogenic archaea and the global carbon cycle.</title>
        <authorList>
            <person name="Henriksen J.R."/>
            <person name="Luke J."/>
            <person name="Reinhart S."/>
            <person name="Benedict M.N."/>
            <person name="Youngblut N.D."/>
            <person name="Metcalf M.E."/>
            <person name="Whitaker R.J."/>
            <person name="Metcalf W.W."/>
        </authorList>
    </citation>
    <scope>NUCLEOTIDE SEQUENCE [LARGE SCALE GENOMIC DNA]</scope>
    <source>
        <strain evidence="13">3</strain>
    </source>
</reference>
<dbReference type="SMART" id="SM00490">
    <property type="entry name" value="HELICc"/>
    <property type="match status" value="1"/>
</dbReference>
<comment type="similarity">
    <text evidence="1">Belongs to the helicase family. RAD25/XPB subfamily.</text>
</comment>
<dbReference type="EC" id="5.6.2.4" evidence="8"/>
<sequence>MIKISFKQGTLLIEGNVRVPSAVWDERSGSFRALALYYRDIINYLKNSKVQFKDEVLDLLPCPDLATAYETSGKKLKLRDYQAEALVTWGENNRWGVLVLPTGSGKTLVGIRAIAGCNTPALVVVPTLDLLEQWKKQLEEAFLTEIGKLGGGEKKILPITVSTYDSAYIHAETLGNRFGLLVFDEVHHLPAAGYRSIAEFSAAPYRLGLTATYEREDELHSELSRLVGGKVYEKHVSELAGSHLAPYMIKRIAVALTDEERKEYDKFYSVYTDYLRKTGIVLQGPGDFQKLVMRSGRDPEARKALLARNTARELAFNTDSKLEKLNEILKAHREDRIFIFTEHNRLVHRISREFLIPAITYRTPAKERNSILEKFREGKYRAVVTSKVLDEGIDVPEANVGIIASGTGSKLAYVQRLGRILRKKEGKEAILYEIITEETTEAGTARRRKEAVSSRKGSGSPVQKKQMKKESEKEKQMKKESKKENQIRNEPGKEGQITKEQGKRDQISNEEGHESRINKEKSFGGGSPAHF</sequence>
<dbReference type="InterPro" id="IPR006935">
    <property type="entry name" value="Helicase/UvrB_N"/>
</dbReference>
<dbReference type="InterPro" id="IPR027417">
    <property type="entry name" value="P-loop_NTPase"/>
</dbReference>
<dbReference type="PROSITE" id="PS51194">
    <property type="entry name" value="HELICASE_CTER"/>
    <property type="match status" value="1"/>
</dbReference>
<dbReference type="AlphaFoldDB" id="A0A0E3WX64"/>
<evidence type="ECO:0000256" key="10">
    <source>
        <dbReference type="SAM" id="MobiDB-lite"/>
    </source>
</evidence>
<keyword evidence="14" id="KW-1185">Reference proteome</keyword>
<evidence type="ECO:0000256" key="5">
    <source>
        <dbReference type="ARBA" id="ARBA00022840"/>
    </source>
</evidence>